<reference evidence="6 7" key="1">
    <citation type="journal article" date="2013" name="Stand. Genomic Sci.">
        <title>Complete genome sequence of Dehalobacter restrictus PER-K23(T.).</title>
        <authorList>
            <person name="Kruse T."/>
            <person name="Maillard J."/>
            <person name="Goodwin L."/>
            <person name="Woyke T."/>
            <person name="Teshima H."/>
            <person name="Bruce D."/>
            <person name="Detter C."/>
            <person name="Tapia R."/>
            <person name="Han C."/>
            <person name="Huntemann M."/>
            <person name="Wei C.L."/>
            <person name="Han J."/>
            <person name="Chen A."/>
            <person name="Kyrpides N."/>
            <person name="Szeto E."/>
            <person name="Markowitz V."/>
            <person name="Ivanova N."/>
            <person name="Pagani I."/>
            <person name="Pati A."/>
            <person name="Pitluck S."/>
            <person name="Nolan M."/>
            <person name="Holliger C."/>
            <person name="Smidt H."/>
        </authorList>
    </citation>
    <scope>NUCLEOTIDE SEQUENCE [LARGE SCALE GENOMIC DNA]</scope>
    <source>
        <strain evidence="7">DSM 9455</strain>
    </source>
</reference>
<name>A0ABN4BUH8_DEHRP</name>
<proteinExistence type="predicted"/>
<dbReference type="SUPFAM" id="SSF51261">
    <property type="entry name" value="Duplicated hybrid motif"/>
    <property type="match status" value="1"/>
</dbReference>
<feature type="coiled-coil region" evidence="2">
    <location>
        <begin position="26"/>
        <end position="105"/>
    </location>
</feature>
<dbReference type="EMBL" id="CP007033">
    <property type="protein sequence ID" value="AHF11059.1"/>
    <property type="molecule type" value="Genomic_DNA"/>
</dbReference>
<accession>A0ABN4BUH8</accession>
<evidence type="ECO:0000259" key="4">
    <source>
        <dbReference type="Pfam" id="PF01551"/>
    </source>
</evidence>
<dbReference type="Pfam" id="PF01551">
    <property type="entry name" value="Peptidase_M23"/>
    <property type="match status" value="1"/>
</dbReference>
<feature type="domain" description="Peptidoglycan hydrolase PcsB coiled-coil" evidence="5">
    <location>
        <begin position="103"/>
        <end position="172"/>
    </location>
</feature>
<keyword evidence="1 3" id="KW-0732">Signal</keyword>
<dbReference type="RefSeq" id="WP_019224966.1">
    <property type="nucleotide sequence ID" value="NZ_CP007033.1"/>
</dbReference>
<evidence type="ECO:0000256" key="3">
    <source>
        <dbReference type="SAM" id="SignalP"/>
    </source>
</evidence>
<organism evidence="6 7">
    <name type="scientific">Dehalobacter restrictus (strain DSM 9455 / PER-K23)</name>
    <dbReference type="NCBI Taxonomy" id="871738"/>
    <lineage>
        <taxon>Bacteria</taxon>
        <taxon>Bacillati</taxon>
        <taxon>Bacillota</taxon>
        <taxon>Clostridia</taxon>
        <taxon>Eubacteriales</taxon>
        <taxon>Desulfitobacteriaceae</taxon>
        <taxon>Dehalobacter</taxon>
    </lineage>
</organism>
<dbReference type="InterPro" id="IPR057309">
    <property type="entry name" value="PcsB_CC"/>
</dbReference>
<evidence type="ECO:0000313" key="7">
    <source>
        <dbReference type="Proteomes" id="UP000018934"/>
    </source>
</evidence>
<gene>
    <name evidence="6" type="ORF">DEHRE_14095</name>
</gene>
<dbReference type="InterPro" id="IPR016047">
    <property type="entry name" value="M23ase_b-sheet_dom"/>
</dbReference>
<evidence type="ECO:0000256" key="2">
    <source>
        <dbReference type="SAM" id="Coils"/>
    </source>
</evidence>
<sequence>MIKMTRPVVLLIVLTLMVTFNFPVTADELSEALKQQEKILNQQKNAEGNLNSLTTKAQQMEKQIRQLTTQISDAEVDLDQKENAHAKAQEEVTAIQTEVTAKQQELKGRQDTLRSRVRAIYEEGQVNYLEVLFQSTDLSDFISRVEYLSCLVENDQTILSDIRVQKQDLDKKKELLVAKMDEAESLKQQAEAAKNYLDSSKSKKEVALAENKEDQEALLEQIDKLERDSKALESKIRELQKNNTGGVTGTVSVWPAPGYKYITSTFGYRVHPITKQYKLHTGVDIGAPYGAKIVAAGSGTVVFSGWYGAYGNAIIIDHGNKISTLYGHMSSRAVAVNTTVAAGQTIGYVGSTGWSTGAHLHFEVRKDGTPTNPMAYF</sequence>
<keyword evidence="7" id="KW-1185">Reference proteome</keyword>
<dbReference type="Proteomes" id="UP000018934">
    <property type="component" value="Chromosome"/>
</dbReference>
<feature type="chain" id="PRO_5045595577" evidence="3">
    <location>
        <begin position="27"/>
        <end position="377"/>
    </location>
</feature>
<feature type="domain" description="M23ase beta-sheet core" evidence="4">
    <location>
        <begin position="279"/>
        <end position="373"/>
    </location>
</feature>
<evidence type="ECO:0000256" key="1">
    <source>
        <dbReference type="ARBA" id="ARBA00022729"/>
    </source>
</evidence>
<evidence type="ECO:0000259" key="5">
    <source>
        <dbReference type="Pfam" id="PF24568"/>
    </source>
</evidence>
<feature type="coiled-coil region" evidence="2">
    <location>
        <begin position="166"/>
        <end position="242"/>
    </location>
</feature>
<dbReference type="PANTHER" id="PTHR21666:SF289">
    <property type="entry name" value="L-ALA--D-GLU ENDOPEPTIDASE"/>
    <property type="match status" value="1"/>
</dbReference>
<dbReference type="PANTHER" id="PTHR21666">
    <property type="entry name" value="PEPTIDASE-RELATED"/>
    <property type="match status" value="1"/>
</dbReference>
<dbReference type="InterPro" id="IPR050570">
    <property type="entry name" value="Cell_wall_metabolism_enzyme"/>
</dbReference>
<protein>
    <submittedName>
        <fullName evidence="6">Metalloendopeptidase</fullName>
    </submittedName>
</protein>
<keyword evidence="2" id="KW-0175">Coiled coil</keyword>
<feature type="signal peptide" evidence="3">
    <location>
        <begin position="1"/>
        <end position="26"/>
    </location>
</feature>
<dbReference type="Gene3D" id="6.10.250.3150">
    <property type="match status" value="1"/>
</dbReference>
<dbReference type="Pfam" id="PF24568">
    <property type="entry name" value="CC_PcsB"/>
    <property type="match status" value="1"/>
</dbReference>
<dbReference type="CDD" id="cd12797">
    <property type="entry name" value="M23_peptidase"/>
    <property type="match status" value="1"/>
</dbReference>
<evidence type="ECO:0000313" key="6">
    <source>
        <dbReference type="EMBL" id="AHF11059.1"/>
    </source>
</evidence>
<dbReference type="Gene3D" id="2.70.70.10">
    <property type="entry name" value="Glucose Permease (Domain IIA)"/>
    <property type="match status" value="1"/>
</dbReference>
<dbReference type="InterPro" id="IPR011055">
    <property type="entry name" value="Dup_hybrid_motif"/>
</dbReference>